<evidence type="ECO:0000256" key="24">
    <source>
        <dbReference type="ARBA" id="ARBA00046376"/>
    </source>
</evidence>
<feature type="transmembrane region" description="Helical" evidence="25">
    <location>
        <begin position="595"/>
        <end position="613"/>
    </location>
</feature>
<comment type="subunit">
    <text evidence="24">Homodimer. Interacts with lysosomal protein GLMP (via lumenal domain); the interaction starts while both proteins are still in the endoplasmic reticulum and is required for stabilization of MFSD1 in lysosomes but has no direct effect on its targeting to lysosomes or transporter activity.</text>
</comment>
<comment type="catalytic activity">
    <reaction evidence="9">
        <text>L-histidyl-glycine(out) = L-histidyl-glycine(in)</text>
        <dbReference type="Rhea" id="RHEA:79395"/>
        <dbReference type="ChEBI" id="CHEBI:229957"/>
    </reaction>
</comment>
<evidence type="ECO:0000256" key="19">
    <source>
        <dbReference type="ARBA" id="ARBA00044919"/>
    </source>
</evidence>
<comment type="catalytic activity">
    <reaction evidence="20">
        <text>L-lysyl-glycine(out) = L-lysyl-glycine(in)</text>
        <dbReference type="Rhea" id="RHEA:79407"/>
        <dbReference type="ChEBI" id="CHEBI:191202"/>
    </reaction>
</comment>
<evidence type="ECO:0000256" key="21">
    <source>
        <dbReference type="ARBA" id="ARBA00044985"/>
    </source>
</evidence>
<proteinExistence type="inferred from homology"/>
<dbReference type="OMA" id="SHVCIYL"/>
<evidence type="ECO:0000256" key="20">
    <source>
        <dbReference type="ARBA" id="ARBA00044924"/>
    </source>
</evidence>
<dbReference type="HOGENOM" id="CLU_027449_0_0_1"/>
<evidence type="ECO:0000256" key="12">
    <source>
        <dbReference type="ARBA" id="ARBA00044891"/>
    </source>
</evidence>
<evidence type="ECO:0000256" key="4">
    <source>
        <dbReference type="ARBA" id="ARBA00022692"/>
    </source>
</evidence>
<keyword evidence="4 25" id="KW-0812">Transmembrane</keyword>
<reference evidence="27" key="1">
    <citation type="submission" date="2011-03" db="EMBL/GenBank/DDBJ databases">
        <title>The genome sequence of Vavraia culicis strain floridensis.</title>
        <authorList>
            <consortium name="The Broad Institute Genome Sequencing Platform"/>
            <person name="Cuomo C."/>
            <person name="Becnel J."/>
            <person name="Sanscrainte N."/>
            <person name="Young S.K."/>
            <person name="Zeng Q."/>
            <person name="Gargeya S."/>
            <person name="Fitzgerald M."/>
            <person name="Haas B."/>
            <person name="Abouelleil A."/>
            <person name="Alvarado L."/>
            <person name="Arachchi H.M."/>
            <person name="Berlin A."/>
            <person name="Chapman S.B."/>
            <person name="Gearin G."/>
            <person name="Goldberg J."/>
            <person name="Griggs A."/>
            <person name="Gujja S."/>
            <person name="Hansen M."/>
            <person name="Heiman D."/>
            <person name="Howarth C."/>
            <person name="Larimer J."/>
            <person name="Lui A."/>
            <person name="MacDonald P.J.P."/>
            <person name="McCowen C."/>
            <person name="Montmayeur A."/>
            <person name="Murphy C."/>
            <person name="Neiman D."/>
            <person name="Pearson M."/>
            <person name="Priest M."/>
            <person name="Roberts A."/>
            <person name="Saif S."/>
            <person name="Shea T."/>
            <person name="Sisk P."/>
            <person name="Stolte C."/>
            <person name="Sykes S."/>
            <person name="Wortman J."/>
            <person name="Nusbaum C."/>
            <person name="Birren B."/>
        </authorList>
    </citation>
    <scope>NUCLEOTIDE SEQUENCE [LARGE SCALE GENOMIC DNA]</scope>
    <source>
        <strain evidence="27">floridensis</strain>
    </source>
</reference>
<comment type="catalytic activity">
    <reaction evidence="10">
        <text>L-alpha-aminoacyl-L-arginine(out) = L-alpha-aminoacyl-L-arginine(in)</text>
        <dbReference type="Rhea" id="RHEA:79367"/>
        <dbReference type="ChEBI" id="CHEBI:229968"/>
    </reaction>
</comment>
<evidence type="ECO:0000256" key="7">
    <source>
        <dbReference type="ARBA" id="ARBA00023228"/>
    </source>
</evidence>
<feature type="transmembrane region" description="Helical" evidence="25">
    <location>
        <begin position="7"/>
        <end position="28"/>
    </location>
</feature>
<dbReference type="InParanoid" id="L2GTR8"/>
<comment type="catalytic activity">
    <reaction evidence="19">
        <text>L-alanyl-L-lysine(out) = L-alanyl-L-lysine(in)</text>
        <dbReference type="Rhea" id="RHEA:79415"/>
        <dbReference type="ChEBI" id="CHEBI:192470"/>
    </reaction>
</comment>
<dbReference type="Pfam" id="PF07690">
    <property type="entry name" value="MFS_1"/>
    <property type="match status" value="2"/>
</dbReference>
<dbReference type="RefSeq" id="XP_008074861.1">
    <property type="nucleotide sequence ID" value="XM_008076670.1"/>
</dbReference>
<dbReference type="PANTHER" id="PTHR23512:SF3">
    <property type="entry name" value="MAJOR FACILITATOR SUPERFAMILY DOMAIN-CONTAINING PROTEIN 1"/>
    <property type="match status" value="1"/>
</dbReference>
<dbReference type="Gene3D" id="1.20.1250.20">
    <property type="entry name" value="MFS general substrate transporter like domains"/>
    <property type="match status" value="2"/>
</dbReference>
<evidence type="ECO:0000256" key="15">
    <source>
        <dbReference type="ARBA" id="ARBA00044899"/>
    </source>
</evidence>
<evidence type="ECO:0000313" key="27">
    <source>
        <dbReference type="Proteomes" id="UP000011081"/>
    </source>
</evidence>
<dbReference type="VEuPathDB" id="MicrosporidiaDB:VCUG_01848"/>
<protein>
    <recommendedName>
        <fullName evidence="21">Lysosomal dipeptide transporter MFSD1</fullName>
    </recommendedName>
    <alternativeName>
        <fullName evidence="22">Major facilitator superfamily domain-containing protein 1</fullName>
    </alternativeName>
</protein>
<sequence length="627" mass="70068">MNERYKQLFYSSIILFSSYFSYDIPAALNKNIHLGDSKFTSYEITVLYSVYAFPNIFVPLIFTFVTEYSESSLNIFLSFLVLVGQCVFTLGIFKGLFYVAVLGRLLFGIGNETLFVIQSKLITTSFKGRELAFALALFTSLGRLGIVFNFLITPYLAKRYNATVPSVIGLFLILVGLVLNLMAKRRPLQIYHADLNIGEPVRVHNTDKTVVVVPDVEHAPAVHLPEFVASGCFFGDEANVWNEECLMDSKPMKLPCRTEPSTFFKNSGSRNAAYRKIKDGSKERSCFVSDENYENLWSGGDDLLNENEGMVSAGASSVMTENDHKDDRTMNASHNGSVINQPIHGTIIDEHLERSNIGHNHTTYSNNDALVINQTVENRTCDITGMTVSEKGKRTVFTSQNALKKHRISFDDITDLDHSPVISTPPGKTADKQSINPYFSMLVLIAFLSASVWAPFYNLGPLLFQKRYGYTREVSASMMGLLEIIQMFTIVVIGLLSDLTGIKLLFVAFGALLLMFSHVCIYLNYNIIAIICTLGIAGPLHSCYWPCVINLASQEQLSLAFAIISSFLNLSFTVSPLLASYLLQIDNTFRLIEGVSIIFAILTFIMVVMLNFIDFKKKLGMNRKVKC</sequence>
<comment type="catalytic activity">
    <reaction evidence="12">
        <text>L-lysyl-L-alpha-amino acid(out) = L-lysyl-L-alpha-amino acid(in)</text>
        <dbReference type="Rhea" id="RHEA:79387"/>
        <dbReference type="ChEBI" id="CHEBI:229965"/>
    </reaction>
</comment>
<feature type="transmembrane region" description="Helical" evidence="25">
    <location>
        <begin position="99"/>
        <end position="119"/>
    </location>
</feature>
<dbReference type="GO" id="GO:0022857">
    <property type="term" value="F:transmembrane transporter activity"/>
    <property type="evidence" value="ECO:0007669"/>
    <property type="project" value="InterPro"/>
</dbReference>
<feature type="transmembrane region" description="Helical" evidence="25">
    <location>
        <begin position="131"/>
        <end position="152"/>
    </location>
</feature>
<evidence type="ECO:0000256" key="3">
    <source>
        <dbReference type="ARBA" id="ARBA00022448"/>
    </source>
</evidence>
<keyword evidence="27" id="KW-1185">Reference proteome</keyword>
<comment type="function">
    <text evidence="23">Lysosomal dipeptide uniporter that selectively exports lysine, arginine or histidine-containing dipeptides with a net positive charge from the lysosome lumen into the cytosol. Could play a role in a specific type of protein O-glycosylation indirectly regulating macrophages migration and tissue invasion. Also essential for liver homeostasis.</text>
</comment>
<dbReference type="STRING" id="948595.L2GTR8"/>
<evidence type="ECO:0000256" key="23">
    <source>
        <dbReference type="ARBA" id="ARBA00045709"/>
    </source>
</evidence>
<evidence type="ECO:0000256" key="5">
    <source>
        <dbReference type="ARBA" id="ARBA00022989"/>
    </source>
</evidence>
<accession>L2GTR8</accession>
<dbReference type="PANTHER" id="PTHR23512">
    <property type="entry name" value="MAJOR FACILITATOR SUPERFAMILY DOMAIN-CONTAINING PROTEIN 1"/>
    <property type="match status" value="1"/>
</dbReference>
<evidence type="ECO:0000256" key="1">
    <source>
        <dbReference type="ARBA" id="ARBA00004155"/>
    </source>
</evidence>
<evidence type="ECO:0000256" key="2">
    <source>
        <dbReference type="ARBA" id="ARBA00008335"/>
    </source>
</evidence>
<comment type="subcellular location">
    <subcellularLocation>
        <location evidence="1">Lysosome membrane</location>
        <topology evidence="1">Multi-pass membrane protein</topology>
    </subcellularLocation>
</comment>
<feature type="transmembrane region" description="Helical" evidence="25">
    <location>
        <begin position="48"/>
        <end position="66"/>
    </location>
</feature>
<comment type="catalytic activity">
    <reaction evidence="11">
        <text>L-alpha-aminoacyl-L-histidine(out) = L-alpha-aminoacyl-L-histidine(in)</text>
        <dbReference type="Rhea" id="RHEA:79375"/>
        <dbReference type="ChEBI" id="CHEBI:229967"/>
    </reaction>
</comment>
<comment type="catalytic activity">
    <reaction evidence="13">
        <text>L-alpha-aminoacyl-L-lysine(out) = L-alpha-aminoacyl-L-lysine(in)</text>
        <dbReference type="Rhea" id="RHEA:79383"/>
        <dbReference type="ChEBI" id="CHEBI:229966"/>
    </reaction>
</comment>
<keyword evidence="6 25" id="KW-0472">Membrane</keyword>
<feature type="transmembrane region" description="Helical" evidence="25">
    <location>
        <begin position="527"/>
        <end position="547"/>
    </location>
</feature>
<feature type="transmembrane region" description="Helical" evidence="25">
    <location>
        <begin position="476"/>
        <end position="497"/>
    </location>
</feature>
<dbReference type="CDD" id="cd06174">
    <property type="entry name" value="MFS"/>
    <property type="match status" value="1"/>
</dbReference>
<evidence type="ECO:0000313" key="26">
    <source>
        <dbReference type="EMBL" id="ELA46698.1"/>
    </source>
</evidence>
<evidence type="ECO:0000256" key="11">
    <source>
        <dbReference type="ARBA" id="ARBA00044884"/>
    </source>
</evidence>
<gene>
    <name evidence="26" type="ORF">VCUG_01848</name>
</gene>
<keyword evidence="7" id="KW-0458">Lysosome</keyword>
<evidence type="ECO:0000256" key="9">
    <source>
        <dbReference type="ARBA" id="ARBA00044878"/>
    </source>
</evidence>
<feature type="transmembrane region" description="Helical" evidence="25">
    <location>
        <begin position="73"/>
        <end position="93"/>
    </location>
</feature>
<comment type="catalytic activity">
    <reaction evidence="15">
        <text>L-arginyl-L-alpha-amino acid(out) = L-arginyl-L-alpha-amino acid(in)</text>
        <dbReference type="Rhea" id="RHEA:79371"/>
        <dbReference type="ChEBI" id="CHEBI:84315"/>
    </reaction>
</comment>
<comment type="catalytic activity">
    <reaction evidence="16">
        <text>L-lysyl-L-lysine(out) = L-lysyl-L-lysine(in)</text>
        <dbReference type="Rhea" id="RHEA:79403"/>
        <dbReference type="ChEBI" id="CHEBI:229956"/>
    </reaction>
</comment>
<feature type="transmembrane region" description="Helical" evidence="25">
    <location>
        <begin position="438"/>
        <end position="456"/>
    </location>
</feature>
<dbReference type="GeneID" id="19879718"/>
<evidence type="ECO:0000256" key="25">
    <source>
        <dbReference type="SAM" id="Phobius"/>
    </source>
</evidence>
<evidence type="ECO:0000256" key="22">
    <source>
        <dbReference type="ARBA" id="ARBA00045018"/>
    </source>
</evidence>
<name>L2GTR8_VAVCU</name>
<comment type="catalytic activity">
    <reaction evidence="8">
        <text>L-lysyl-L-alanine(out) = L-lysyl-L-alanine(in)</text>
        <dbReference type="Rhea" id="RHEA:79399"/>
        <dbReference type="ChEBI" id="CHEBI:229954"/>
    </reaction>
</comment>
<dbReference type="SUPFAM" id="SSF103473">
    <property type="entry name" value="MFS general substrate transporter"/>
    <property type="match status" value="1"/>
</dbReference>
<keyword evidence="3" id="KW-0813">Transport</keyword>
<evidence type="ECO:0000256" key="18">
    <source>
        <dbReference type="ARBA" id="ARBA00044912"/>
    </source>
</evidence>
<feature type="transmembrane region" description="Helical" evidence="25">
    <location>
        <begin position="164"/>
        <end position="183"/>
    </location>
</feature>
<comment type="catalytic activity">
    <reaction evidence="14">
        <text>L-aspartyl-L-lysine(out) = L-aspartyl-L-lysine(in)</text>
        <dbReference type="Rhea" id="RHEA:79411"/>
        <dbReference type="ChEBI" id="CHEBI:229953"/>
    </reaction>
</comment>
<evidence type="ECO:0000256" key="14">
    <source>
        <dbReference type="ARBA" id="ARBA00044898"/>
    </source>
</evidence>
<dbReference type="OrthoDB" id="424834at2759"/>
<dbReference type="InterPro" id="IPR052187">
    <property type="entry name" value="MFSD1"/>
</dbReference>
<organism evidence="26 27">
    <name type="scientific">Vavraia culicis (isolate floridensis)</name>
    <name type="common">Microsporidian parasite</name>
    <dbReference type="NCBI Taxonomy" id="948595"/>
    <lineage>
        <taxon>Eukaryota</taxon>
        <taxon>Fungi</taxon>
        <taxon>Fungi incertae sedis</taxon>
        <taxon>Microsporidia</taxon>
        <taxon>Pleistophoridae</taxon>
        <taxon>Vavraia</taxon>
    </lineage>
</organism>
<comment type="catalytic activity">
    <reaction evidence="17">
        <text>L-arginyl-glycine(out) = L-arginyl-glycine(in)</text>
        <dbReference type="Rhea" id="RHEA:79391"/>
        <dbReference type="ChEBI" id="CHEBI:229955"/>
    </reaction>
</comment>
<comment type="similarity">
    <text evidence="2">Belongs to the major facilitator superfamily.</text>
</comment>
<feature type="transmembrane region" description="Helical" evidence="25">
    <location>
        <begin position="504"/>
        <end position="521"/>
    </location>
</feature>
<dbReference type="InterPro" id="IPR011701">
    <property type="entry name" value="MFS"/>
</dbReference>
<keyword evidence="5 25" id="KW-1133">Transmembrane helix</keyword>
<dbReference type="Proteomes" id="UP000011081">
    <property type="component" value="Unassembled WGS sequence"/>
</dbReference>
<evidence type="ECO:0000256" key="6">
    <source>
        <dbReference type="ARBA" id="ARBA00023136"/>
    </source>
</evidence>
<evidence type="ECO:0000256" key="13">
    <source>
        <dbReference type="ARBA" id="ARBA00044893"/>
    </source>
</evidence>
<evidence type="ECO:0000256" key="17">
    <source>
        <dbReference type="ARBA" id="ARBA00044903"/>
    </source>
</evidence>
<dbReference type="AlphaFoldDB" id="L2GTR8"/>
<evidence type="ECO:0000256" key="16">
    <source>
        <dbReference type="ARBA" id="ARBA00044900"/>
    </source>
</evidence>
<dbReference type="InterPro" id="IPR036259">
    <property type="entry name" value="MFS_trans_sf"/>
</dbReference>
<dbReference type="EMBL" id="GL877436">
    <property type="protein sequence ID" value="ELA46698.1"/>
    <property type="molecule type" value="Genomic_DNA"/>
</dbReference>
<evidence type="ECO:0000256" key="8">
    <source>
        <dbReference type="ARBA" id="ARBA00044876"/>
    </source>
</evidence>
<comment type="catalytic activity">
    <reaction evidence="18">
        <text>L-histidyl-L-alpha-amino acid(out) = L-histidyl-L-alpha-amino acid(in)</text>
        <dbReference type="Rhea" id="RHEA:79379"/>
        <dbReference type="ChEBI" id="CHEBI:229964"/>
    </reaction>
</comment>
<feature type="transmembrane region" description="Helical" evidence="25">
    <location>
        <begin position="559"/>
        <end position="583"/>
    </location>
</feature>
<evidence type="ECO:0000256" key="10">
    <source>
        <dbReference type="ARBA" id="ARBA00044881"/>
    </source>
</evidence>